<dbReference type="InterPro" id="IPR036388">
    <property type="entry name" value="WH-like_DNA-bd_sf"/>
</dbReference>
<name>A0ABQ2Y8Y6_9ACTN</name>
<gene>
    <name evidence="2" type="ORF">GCM10010324_21890</name>
</gene>
<keyword evidence="1" id="KW-0472">Membrane</keyword>
<organism evidence="2 3">
    <name type="scientific">Streptomyces hiroshimensis</name>
    <dbReference type="NCBI Taxonomy" id="66424"/>
    <lineage>
        <taxon>Bacteria</taxon>
        <taxon>Bacillati</taxon>
        <taxon>Actinomycetota</taxon>
        <taxon>Actinomycetes</taxon>
        <taxon>Kitasatosporales</taxon>
        <taxon>Streptomycetaceae</taxon>
        <taxon>Streptomyces</taxon>
    </lineage>
</organism>
<keyword evidence="1" id="KW-1133">Transmembrane helix</keyword>
<dbReference type="Gene3D" id="3.40.50.300">
    <property type="entry name" value="P-loop containing nucleotide triphosphate hydrolases"/>
    <property type="match status" value="1"/>
</dbReference>
<protein>
    <recommendedName>
        <fullName evidence="4">Tetratricopeptide repeat protein</fullName>
    </recommendedName>
</protein>
<evidence type="ECO:0000313" key="2">
    <source>
        <dbReference type="EMBL" id="GGX75971.1"/>
    </source>
</evidence>
<reference evidence="3" key="1">
    <citation type="journal article" date="2019" name="Int. J. Syst. Evol. Microbiol.">
        <title>The Global Catalogue of Microorganisms (GCM) 10K type strain sequencing project: providing services to taxonomists for standard genome sequencing and annotation.</title>
        <authorList>
            <consortium name="The Broad Institute Genomics Platform"/>
            <consortium name="The Broad Institute Genome Sequencing Center for Infectious Disease"/>
            <person name="Wu L."/>
            <person name="Ma J."/>
        </authorList>
    </citation>
    <scope>NUCLEOTIDE SEQUENCE [LARGE SCALE GENOMIC DNA]</scope>
    <source>
        <strain evidence="3">JCM 4586</strain>
    </source>
</reference>
<dbReference type="InterPro" id="IPR011990">
    <property type="entry name" value="TPR-like_helical_dom_sf"/>
</dbReference>
<evidence type="ECO:0000256" key="1">
    <source>
        <dbReference type="SAM" id="Phobius"/>
    </source>
</evidence>
<keyword evidence="3" id="KW-1185">Reference proteome</keyword>
<dbReference type="Gene3D" id="1.25.40.10">
    <property type="entry name" value="Tetratricopeptide repeat domain"/>
    <property type="match status" value="1"/>
</dbReference>
<evidence type="ECO:0008006" key="4">
    <source>
        <dbReference type="Google" id="ProtNLM"/>
    </source>
</evidence>
<dbReference type="SMART" id="SM00028">
    <property type="entry name" value="TPR"/>
    <property type="match status" value="5"/>
</dbReference>
<feature type="transmembrane region" description="Helical" evidence="1">
    <location>
        <begin position="838"/>
        <end position="856"/>
    </location>
</feature>
<proteinExistence type="predicted"/>
<dbReference type="PRINTS" id="PR00364">
    <property type="entry name" value="DISEASERSIST"/>
</dbReference>
<dbReference type="Proteomes" id="UP000659223">
    <property type="component" value="Unassembled WGS sequence"/>
</dbReference>
<dbReference type="SUPFAM" id="SSF52540">
    <property type="entry name" value="P-loop containing nucleoside triphosphate hydrolases"/>
    <property type="match status" value="1"/>
</dbReference>
<accession>A0ABQ2Y8Y6</accession>
<evidence type="ECO:0000313" key="3">
    <source>
        <dbReference type="Proteomes" id="UP000659223"/>
    </source>
</evidence>
<sequence length="918" mass="100213">MTAEGPWRRWWPSHGKRTARASQVVTSSVVFGSLVMVQDTTGNVDISLPAPVSTALASLPPVPAGFTGRDQDLAELLEALASGSAAPAGAGAAVSVAGLPGVGKTSLALAAAHAARTRGWFAGTLFVDLRGYDESPVEPSQALERLLCQLGVAQPFPPTLEERQGLYLSRLSALATAGRGMLVVADNASHVEQVRPLLPAHGQHRLLVTSRDRLPTFEARLIELHVLTPEAAVRVLDAALRITDPADSRITSDIDAAQTLAMRCGYLPLALRIASARLIADMGQQAAALAAELEEIRSRLELLDDGERAIRASFYLSYRHLPAALAETFRLLGLNPGVDISTETAAVLSDAPPEAVKRLLTQLTQAHLLGRGQAQGRWRMHDLIHAYAGEQARAHARGHPRVARTYQWTQRRLLEHYTAHAEAASTHFDPDPAAARSPRFSTRRQAADWLDVELPNVIAAFTGPMPSEQKRIILHLPRTMGSYLNAYRYLDEWLIISQTAVQVARELSDEAAEGVALEACGTALSGLRRMREAEEVLNGALEISRRTRNRDLEALTLTDLGNLANSINCRTCALDHHRKALKVFQSLQDERGEAAAWSNLALSLMFANVPDEVLNALDRADSIYRRLGDEDGSAKVLMTRGIALGKLRRFNEAITCFRTTAAAWRERHQEYEEASALSNLSWTLLAARKLDEAIVVSRSAVEISRRVAQNSHGEIPSLGFVGALNAYAEALYRSRKNLSQAAASINEALTLLEQIPHPGGHLEAAHFTAIRILKRLRRGRKNAKIRRQLSAHLGPTVNASVQRQGRWTSRWRGITLLQTAWVAVVWCGFFHARQANTSVWLLILYCVAGLIATGFIKIKPRTKTQGSLMQTGHPSNMEISCMPRLLPALSLVVSLSIPQMLGPFNTAGDLLVRMLGLS</sequence>
<comment type="caution">
    <text evidence="2">The sequence shown here is derived from an EMBL/GenBank/DDBJ whole genome shotgun (WGS) entry which is preliminary data.</text>
</comment>
<dbReference type="InterPro" id="IPR027417">
    <property type="entry name" value="P-loop_NTPase"/>
</dbReference>
<keyword evidence="1" id="KW-0812">Transmembrane</keyword>
<dbReference type="RefSeq" id="WP_190021438.1">
    <property type="nucleotide sequence ID" value="NZ_BMUT01000003.1"/>
</dbReference>
<dbReference type="SUPFAM" id="SSF48452">
    <property type="entry name" value="TPR-like"/>
    <property type="match status" value="1"/>
</dbReference>
<dbReference type="Gene3D" id="1.10.10.10">
    <property type="entry name" value="Winged helix-like DNA-binding domain superfamily/Winged helix DNA-binding domain"/>
    <property type="match status" value="1"/>
</dbReference>
<dbReference type="PANTHER" id="PTHR47691">
    <property type="entry name" value="REGULATOR-RELATED"/>
    <property type="match status" value="1"/>
</dbReference>
<dbReference type="PANTHER" id="PTHR47691:SF3">
    <property type="entry name" value="HTH-TYPE TRANSCRIPTIONAL REGULATOR RV0890C-RELATED"/>
    <property type="match status" value="1"/>
</dbReference>
<dbReference type="EMBL" id="BMUT01000003">
    <property type="protein sequence ID" value="GGX75971.1"/>
    <property type="molecule type" value="Genomic_DNA"/>
</dbReference>
<dbReference type="InterPro" id="IPR019734">
    <property type="entry name" value="TPR_rpt"/>
</dbReference>